<proteinExistence type="predicted"/>
<name>A0A9P5PPF7_9AGAR</name>
<dbReference type="Proteomes" id="UP000772434">
    <property type="component" value="Unassembled WGS sequence"/>
</dbReference>
<gene>
    <name evidence="1" type="ORF">BDP27DRAFT_1364785</name>
</gene>
<comment type="caution">
    <text evidence="1">The sequence shown here is derived from an EMBL/GenBank/DDBJ whole genome shotgun (WGS) entry which is preliminary data.</text>
</comment>
<sequence>MLAYMVPKTGSLKYTRTMPYVGISSGKPGQFEDVDGCIGVNPPRARNAGAVQNVWNTLRDGGRSFFTKFFMVGPPAEPPIDPLQEVLPTELLQAGNSIVIFINGQTGQPTSFGETEFDTSEHKRRFTEMLSAALAVKQMT</sequence>
<reference evidence="1" key="1">
    <citation type="submission" date="2020-11" db="EMBL/GenBank/DDBJ databases">
        <authorList>
            <consortium name="DOE Joint Genome Institute"/>
            <person name="Ahrendt S."/>
            <person name="Riley R."/>
            <person name="Andreopoulos W."/>
            <person name="Labutti K."/>
            <person name="Pangilinan J."/>
            <person name="Ruiz-Duenas F.J."/>
            <person name="Barrasa J.M."/>
            <person name="Sanchez-Garcia M."/>
            <person name="Camarero S."/>
            <person name="Miyauchi S."/>
            <person name="Serrano A."/>
            <person name="Linde D."/>
            <person name="Babiker R."/>
            <person name="Drula E."/>
            <person name="Ayuso-Fernandez I."/>
            <person name="Pacheco R."/>
            <person name="Padilla G."/>
            <person name="Ferreira P."/>
            <person name="Barriuso J."/>
            <person name="Kellner H."/>
            <person name="Castanera R."/>
            <person name="Alfaro M."/>
            <person name="Ramirez L."/>
            <person name="Pisabarro A.G."/>
            <person name="Kuo A."/>
            <person name="Tritt A."/>
            <person name="Lipzen A."/>
            <person name="He G."/>
            <person name="Yan M."/>
            <person name="Ng V."/>
            <person name="Cullen D."/>
            <person name="Martin F."/>
            <person name="Rosso M.-N."/>
            <person name="Henrissat B."/>
            <person name="Hibbett D."/>
            <person name="Martinez A.T."/>
            <person name="Grigoriev I.V."/>
        </authorList>
    </citation>
    <scope>NUCLEOTIDE SEQUENCE</scope>
    <source>
        <strain evidence="1">AH 40177</strain>
    </source>
</reference>
<organism evidence="1 2">
    <name type="scientific">Rhodocollybia butyracea</name>
    <dbReference type="NCBI Taxonomy" id="206335"/>
    <lineage>
        <taxon>Eukaryota</taxon>
        <taxon>Fungi</taxon>
        <taxon>Dikarya</taxon>
        <taxon>Basidiomycota</taxon>
        <taxon>Agaricomycotina</taxon>
        <taxon>Agaricomycetes</taxon>
        <taxon>Agaricomycetidae</taxon>
        <taxon>Agaricales</taxon>
        <taxon>Marasmiineae</taxon>
        <taxon>Omphalotaceae</taxon>
        <taxon>Rhodocollybia</taxon>
    </lineage>
</organism>
<protein>
    <submittedName>
        <fullName evidence="1">Uncharacterized protein</fullName>
    </submittedName>
</protein>
<evidence type="ECO:0000313" key="2">
    <source>
        <dbReference type="Proteomes" id="UP000772434"/>
    </source>
</evidence>
<evidence type="ECO:0000313" key="1">
    <source>
        <dbReference type="EMBL" id="KAF9067583.1"/>
    </source>
</evidence>
<dbReference type="AlphaFoldDB" id="A0A9P5PPF7"/>
<keyword evidence="2" id="KW-1185">Reference proteome</keyword>
<accession>A0A9P5PPF7</accession>
<dbReference type="EMBL" id="JADNRY010000071">
    <property type="protein sequence ID" value="KAF9067583.1"/>
    <property type="molecule type" value="Genomic_DNA"/>
</dbReference>